<accession>A0A933SJY1</accession>
<comment type="caution">
    <text evidence="2">The sequence shown here is derived from an EMBL/GenBank/DDBJ whole genome shotgun (WGS) entry which is preliminary data.</text>
</comment>
<reference evidence="2" key="1">
    <citation type="submission" date="2020-07" db="EMBL/GenBank/DDBJ databases">
        <title>Huge and variable diversity of episymbiotic CPR bacteria and DPANN archaea in groundwater ecosystems.</title>
        <authorList>
            <person name="He C.Y."/>
            <person name="Keren R."/>
            <person name="Whittaker M."/>
            <person name="Farag I.F."/>
            <person name="Doudna J."/>
            <person name="Cate J.H.D."/>
            <person name="Banfield J.F."/>
        </authorList>
    </citation>
    <scope>NUCLEOTIDE SEQUENCE</scope>
    <source>
        <strain evidence="2">NC_groundwater_1813_Pr3_B-0.1um_71_17</strain>
    </source>
</reference>
<keyword evidence="1" id="KW-1133">Transmembrane helix</keyword>
<feature type="transmembrane region" description="Helical" evidence="1">
    <location>
        <begin position="24"/>
        <end position="45"/>
    </location>
</feature>
<dbReference type="AlphaFoldDB" id="A0A933SJY1"/>
<keyword evidence="1" id="KW-0472">Membrane</keyword>
<sequence length="65" mass="6838">MSSTLPSLTQAPATGFAALLQPRVVLRATLLAIALLYVATTLRAVTGGVRPAVSHDDRPVVLQDR</sequence>
<protein>
    <submittedName>
        <fullName evidence="2">Uncharacterized protein</fullName>
    </submittedName>
</protein>
<gene>
    <name evidence="2" type="ORF">HZA61_17235</name>
</gene>
<evidence type="ECO:0000256" key="1">
    <source>
        <dbReference type="SAM" id="Phobius"/>
    </source>
</evidence>
<evidence type="ECO:0000313" key="2">
    <source>
        <dbReference type="EMBL" id="MBI5171234.1"/>
    </source>
</evidence>
<dbReference type="EMBL" id="JACRIW010000123">
    <property type="protein sequence ID" value="MBI5171234.1"/>
    <property type="molecule type" value="Genomic_DNA"/>
</dbReference>
<name>A0A933SJY1_UNCEI</name>
<organism evidence="2 3">
    <name type="scientific">Eiseniibacteriota bacterium</name>
    <dbReference type="NCBI Taxonomy" id="2212470"/>
    <lineage>
        <taxon>Bacteria</taxon>
        <taxon>Candidatus Eiseniibacteriota</taxon>
    </lineage>
</organism>
<proteinExistence type="predicted"/>
<evidence type="ECO:0000313" key="3">
    <source>
        <dbReference type="Proteomes" id="UP000696931"/>
    </source>
</evidence>
<dbReference type="Proteomes" id="UP000696931">
    <property type="component" value="Unassembled WGS sequence"/>
</dbReference>
<keyword evidence="1" id="KW-0812">Transmembrane</keyword>